<evidence type="ECO:0008006" key="11">
    <source>
        <dbReference type="Google" id="ProtNLM"/>
    </source>
</evidence>
<reference evidence="9 10" key="1">
    <citation type="journal article" date="2023" name="Commun. Biol.">
        <title>Genome analysis of Parmales, the sister group of diatoms, reveals the evolutionary specialization of diatoms from phago-mixotrophs to photoautotrophs.</title>
        <authorList>
            <person name="Ban H."/>
            <person name="Sato S."/>
            <person name="Yoshikawa S."/>
            <person name="Yamada K."/>
            <person name="Nakamura Y."/>
            <person name="Ichinomiya M."/>
            <person name="Sato N."/>
            <person name="Blanc-Mathieu R."/>
            <person name="Endo H."/>
            <person name="Kuwata A."/>
            <person name="Ogata H."/>
        </authorList>
    </citation>
    <scope>NUCLEOTIDE SEQUENCE [LARGE SCALE GENOMIC DNA]</scope>
</reference>
<dbReference type="PANTHER" id="PTHR33146">
    <property type="entry name" value="ENDONUCLEASE 4"/>
    <property type="match status" value="1"/>
</dbReference>
<evidence type="ECO:0000313" key="10">
    <source>
        <dbReference type="Proteomes" id="UP001165060"/>
    </source>
</evidence>
<evidence type="ECO:0000313" key="9">
    <source>
        <dbReference type="EMBL" id="GMI40134.1"/>
    </source>
</evidence>
<name>A0ABQ6N4Y3_9STRA</name>
<evidence type="ECO:0000256" key="2">
    <source>
        <dbReference type="ARBA" id="ARBA00022722"/>
    </source>
</evidence>
<evidence type="ECO:0000256" key="7">
    <source>
        <dbReference type="ARBA" id="ARBA00023180"/>
    </source>
</evidence>
<evidence type="ECO:0000256" key="4">
    <source>
        <dbReference type="ARBA" id="ARBA00022759"/>
    </source>
</evidence>
<comment type="similarity">
    <text evidence="1">Belongs to the nuclease type I family.</text>
</comment>
<keyword evidence="7" id="KW-0325">Glycoprotein</keyword>
<keyword evidence="2" id="KW-0540">Nuclease</keyword>
<evidence type="ECO:0000256" key="1">
    <source>
        <dbReference type="ARBA" id="ARBA00009547"/>
    </source>
</evidence>
<dbReference type="CDD" id="cd11010">
    <property type="entry name" value="S1-P1_nuclease"/>
    <property type="match status" value="1"/>
</dbReference>
<keyword evidence="6" id="KW-1015">Disulfide bond</keyword>
<proteinExistence type="inferred from homology"/>
<dbReference type="InterPro" id="IPR008947">
    <property type="entry name" value="PLipase_C/P1_nuclease_dom_sf"/>
</dbReference>
<evidence type="ECO:0000256" key="8">
    <source>
        <dbReference type="SAM" id="SignalP"/>
    </source>
</evidence>
<dbReference type="Gene3D" id="1.10.575.10">
    <property type="entry name" value="P1 Nuclease"/>
    <property type="match status" value="1"/>
</dbReference>
<protein>
    <recommendedName>
        <fullName evidence="11">Aspergillus nuclease S(1)</fullName>
    </recommendedName>
</protein>
<organism evidence="9 10">
    <name type="scientific">Tetraparma gracilis</name>
    <dbReference type="NCBI Taxonomy" id="2962635"/>
    <lineage>
        <taxon>Eukaryota</taxon>
        <taxon>Sar</taxon>
        <taxon>Stramenopiles</taxon>
        <taxon>Ochrophyta</taxon>
        <taxon>Bolidophyceae</taxon>
        <taxon>Parmales</taxon>
        <taxon>Triparmaceae</taxon>
        <taxon>Tetraparma</taxon>
    </lineage>
</organism>
<dbReference type="InterPro" id="IPR003154">
    <property type="entry name" value="S1/P1nuclease"/>
</dbReference>
<keyword evidence="10" id="KW-1185">Reference proteome</keyword>
<dbReference type="SUPFAM" id="SSF48537">
    <property type="entry name" value="Phospholipase C/P1 nuclease"/>
    <property type="match status" value="1"/>
</dbReference>
<dbReference type="PANTHER" id="PTHR33146:SF26">
    <property type="entry name" value="ENDONUCLEASE 4"/>
    <property type="match status" value="1"/>
</dbReference>
<evidence type="ECO:0000256" key="5">
    <source>
        <dbReference type="ARBA" id="ARBA00022801"/>
    </source>
</evidence>
<keyword evidence="4" id="KW-0255">Endonuclease</keyword>
<sequence length="307" mass="33305">MSYLPSPPRSPFLPPLVILFVLFQKSSVVSAWGRAGHSLTALIAEHIVSPETTDYLSSILLNETLSSVANWADSITHDEPWTQSLHFINVQGSPSSPCSASSPSSCVFDYSRDCADDICVAGAIANYTSRMSSPASAEDLYLSTKFLTHFVGDVHQPLHCARDVDRGGNTISPVKYTVTDQGDEFNLHQVWDFGIIENHLAAAYNSDLDLYADELVAMVGPGGEYASLVEEWLACPDGADKECTSKWGVESVETSLEFAYVNMEGEQIVAGDEIGEDYAKDRLSVVEQRLAMGGVRLAAILDKLAEA</sequence>
<accession>A0ABQ6N4Y3</accession>
<evidence type="ECO:0000256" key="6">
    <source>
        <dbReference type="ARBA" id="ARBA00023157"/>
    </source>
</evidence>
<comment type="caution">
    <text evidence="9">The sequence shown here is derived from an EMBL/GenBank/DDBJ whole genome shotgun (WGS) entry which is preliminary data.</text>
</comment>
<dbReference type="Proteomes" id="UP001165060">
    <property type="component" value="Unassembled WGS sequence"/>
</dbReference>
<keyword evidence="3" id="KW-0479">Metal-binding</keyword>
<dbReference type="EMBL" id="BRYB01000911">
    <property type="protein sequence ID" value="GMI40134.1"/>
    <property type="molecule type" value="Genomic_DNA"/>
</dbReference>
<keyword evidence="5" id="KW-0378">Hydrolase</keyword>
<keyword evidence="8" id="KW-0732">Signal</keyword>
<evidence type="ECO:0000256" key="3">
    <source>
        <dbReference type="ARBA" id="ARBA00022723"/>
    </source>
</evidence>
<feature type="signal peptide" evidence="8">
    <location>
        <begin position="1"/>
        <end position="31"/>
    </location>
</feature>
<gene>
    <name evidence="9" type="ORF">TeGR_g2249</name>
</gene>
<dbReference type="Pfam" id="PF02265">
    <property type="entry name" value="S1-P1_nuclease"/>
    <property type="match status" value="1"/>
</dbReference>
<feature type="chain" id="PRO_5047204969" description="Aspergillus nuclease S(1)" evidence="8">
    <location>
        <begin position="32"/>
        <end position="307"/>
    </location>
</feature>